<evidence type="ECO:0000313" key="3">
    <source>
        <dbReference type="EMBL" id="CAH3192342.1"/>
    </source>
</evidence>
<organism evidence="3 4">
    <name type="scientific">Porites evermanni</name>
    <dbReference type="NCBI Taxonomy" id="104178"/>
    <lineage>
        <taxon>Eukaryota</taxon>
        <taxon>Metazoa</taxon>
        <taxon>Cnidaria</taxon>
        <taxon>Anthozoa</taxon>
        <taxon>Hexacorallia</taxon>
        <taxon>Scleractinia</taxon>
        <taxon>Fungiina</taxon>
        <taxon>Poritidae</taxon>
        <taxon>Porites</taxon>
    </lineage>
</organism>
<sequence length="168" mass="18810">FKSRTQCHESQALTYVHLLTTIFCLVLILRSHLSQPENQSEPIDPAEAAMLLGKTNSTNSRPEKEQAEYAMVKKNDIKEPTKEDTTQESPSPEMDHEYAVVNKAKKKKKEGDLLYAEIDVAEFGETQNDTEAHKPSSYEPTVYADVMVDTADPDSTQPTYTNVQTTGV</sequence>
<comment type="caution">
    <text evidence="3">The sequence shown here is derived from an EMBL/GenBank/DDBJ whole genome shotgun (WGS) entry which is preliminary data.</text>
</comment>
<proteinExistence type="predicted"/>
<dbReference type="Proteomes" id="UP001159427">
    <property type="component" value="Unassembled WGS sequence"/>
</dbReference>
<keyword evidence="4" id="KW-1185">Reference proteome</keyword>
<name>A0ABN8SL12_9CNID</name>
<protein>
    <recommendedName>
        <fullName evidence="5">Growth hormone receptor</fullName>
    </recommendedName>
</protein>
<keyword evidence="2" id="KW-1133">Transmembrane helix</keyword>
<feature type="compositionally biased region" description="Basic and acidic residues" evidence="1">
    <location>
        <begin position="61"/>
        <end position="85"/>
    </location>
</feature>
<accession>A0ABN8SL12</accession>
<evidence type="ECO:0000256" key="1">
    <source>
        <dbReference type="SAM" id="MobiDB-lite"/>
    </source>
</evidence>
<evidence type="ECO:0000313" key="4">
    <source>
        <dbReference type="Proteomes" id="UP001159427"/>
    </source>
</evidence>
<dbReference type="EMBL" id="CALNXI010003151">
    <property type="protein sequence ID" value="CAH3192342.1"/>
    <property type="molecule type" value="Genomic_DNA"/>
</dbReference>
<keyword evidence="2" id="KW-0472">Membrane</keyword>
<evidence type="ECO:0000256" key="2">
    <source>
        <dbReference type="SAM" id="Phobius"/>
    </source>
</evidence>
<feature type="region of interest" description="Disordered" evidence="1">
    <location>
        <begin position="56"/>
        <end position="97"/>
    </location>
</feature>
<feature type="transmembrane region" description="Helical" evidence="2">
    <location>
        <begin position="12"/>
        <end position="33"/>
    </location>
</feature>
<reference evidence="3 4" key="1">
    <citation type="submission" date="2022-05" db="EMBL/GenBank/DDBJ databases">
        <authorList>
            <consortium name="Genoscope - CEA"/>
            <person name="William W."/>
        </authorList>
    </citation>
    <scope>NUCLEOTIDE SEQUENCE [LARGE SCALE GENOMIC DNA]</scope>
</reference>
<gene>
    <name evidence="3" type="ORF">PEVE_00023729</name>
</gene>
<evidence type="ECO:0008006" key="5">
    <source>
        <dbReference type="Google" id="ProtNLM"/>
    </source>
</evidence>
<feature type="non-terminal residue" evidence="3">
    <location>
        <position position="1"/>
    </location>
</feature>
<keyword evidence="2" id="KW-0812">Transmembrane</keyword>